<accession>A0A0M9VMZ0</accession>
<dbReference type="Pfam" id="PF00620">
    <property type="entry name" value="RhoGAP"/>
    <property type="match status" value="1"/>
</dbReference>
<feature type="compositionally biased region" description="Polar residues" evidence="2">
    <location>
        <begin position="856"/>
        <end position="876"/>
    </location>
</feature>
<dbReference type="InterPro" id="IPR008936">
    <property type="entry name" value="Rho_GTPase_activation_prot"/>
</dbReference>
<comment type="caution">
    <text evidence="4">The sequence shown here is derived from an EMBL/GenBank/DDBJ whole genome shotgun (WGS) entry which is preliminary data.</text>
</comment>
<dbReference type="Proteomes" id="UP000037751">
    <property type="component" value="Unassembled WGS sequence"/>
</dbReference>
<dbReference type="GO" id="GO:0007165">
    <property type="term" value="P:signal transduction"/>
    <property type="evidence" value="ECO:0007669"/>
    <property type="project" value="InterPro"/>
</dbReference>
<feature type="region of interest" description="Disordered" evidence="2">
    <location>
        <begin position="104"/>
        <end position="237"/>
    </location>
</feature>
<sequence length="895" mass="99368">MRDVQSPEESGTHIDTQDPGALPRTNIPQPTLLANIYAEAQTTDPLIALQYLLTQYNALAVEYAHVCQTLSAHTYDRHEPVGLGVENVPVAPSTTLTGRLRNLRRRSFKTLRGETMRTPPSQPSSLPADSHMDSVSHMLEQSLRTGPPPDVPRTTSPGLSNTSPRLWRKPSNGSNATSSYPRYPESPSQCYSASQISLAQSTSPRIMTRALSPPAGQQPFPRSSSSRPTTPLDRGVEETGMPTALDAAILTQADIMTMGSFYYGGAGPDAVGFRIRLQYHTATPEVARRRRNYVRVEKTWKDLVALHDNAAHRLAQTSHLLAPTLELPDRVLFEAPYAPWRQMERNTAVDAFLNAVQRLPVPCEDLLLPFFSTNLTRDPEPDAEWGACLRQEVLLRQAGEGWAVCTCALYANTLVLHEPQSGSAPDVLDLRRIRIGRQFDMIPSPHDHTTRFPLIVLQSMLPSPLPATQHHIKLATESFRQHTDWMTALLHEFSEHSTDKVALDGVPEAENRSSTSIHITPSTPGRDSDTSSERSHAVSPRMDRHVSSLPQSPPLPDSMRHTPATKSRLRHAAEHGQPHAPTNDKRRYLFGLLTLGSGEESHEKSLFGAPISEAAKASGLLVDPSLSPVPAIVKRCIDMLEHCGALNDEGLYRVSGSSSVMKVLYERFTALGDVDLEAEYKAQRMRYTHVIDSHAVAGLLKMYLRELPDNLCTDVLLPDFTAAAEMPEREERLRTLRHLLDLVPAENYSTLRLVCQHLCHVLSFCHTNKMTLPNLSIVFCATLRMSNELVIALLSDFDILFKLPRHHPDTDAFTIKPPGPTAIKPAASPEQQQQQQQQQRHGHARTRSLHAVSPNRAGQHQYRSSDVSLHSLTSLPRSDLSFERPDVQTQTAPEL</sequence>
<dbReference type="OrthoDB" id="185175at2759"/>
<keyword evidence="1" id="KW-0343">GTPase activation</keyword>
<organism evidence="4 5">
    <name type="scientific">Malassezia pachydermatis</name>
    <dbReference type="NCBI Taxonomy" id="77020"/>
    <lineage>
        <taxon>Eukaryota</taxon>
        <taxon>Fungi</taxon>
        <taxon>Dikarya</taxon>
        <taxon>Basidiomycota</taxon>
        <taxon>Ustilaginomycotina</taxon>
        <taxon>Malasseziomycetes</taxon>
        <taxon>Malasseziales</taxon>
        <taxon>Malasseziaceae</taxon>
        <taxon>Malassezia</taxon>
    </lineage>
</organism>
<dbReference type="GO" id="GO:0005737">
    <property type="term" value="C:cytoplasm"/>
    <property type="evidence" value="ECO:0007669"/>
    <property type="project" value="TreeGrafter"/>
</dbReference>
<proteinExistence type="predicted"/>
<dbReference type="InterPro" id="IPR050729">
    <property type="entry name" value="Rho-GAP"/>
</dbReference>
<feature type="compositionally biased region" description="Basic and acidic residues" evidence="2">
    <location>
        <begin position="571"/>
        <end position="584"/>
    </location>
</feature>
<dbReference type="SMART" id="SM00324">
    <property type="entry name" value="RhoGAP"/>
    <property type="match status" value="1"/>
</dbReference>
<name>A0A0M9VMZ0_9BASI</name>
<dbReference type="RefSeq" id="XP_017990415.1">
    <property type="nucleotide sequence ID" value="XM_018135885.1"/>
</dbReference>
<feature type="region of interest" description="Disordered" evidence="2">
    <location>
        <begin position="1"/>
        <end position="26"/>
    </location>
</feature>
<protein>
    <submittedName>
        <fullName evidence="4">Bem3-gtpase-activating protein</fullName>
    </submittedName>
</protein>
<dbReference type="InterPro" id="IPR000198">
    <property type="entry name" value="RhoGAP_dom"/>
</dbReference>
<dbReference type="EMBL" id="LGAV01000009">
    <property type="protein sequence ID" value="KOS12783.1"/>
    <property type="molecule type" value="Genomic_DNA"/>
</dbReference>
<dbReference type="PANTHER" id="PTHR23176">
    <property type="entry name" value="RHO/RAC/CDC GTPASE-ACTIVATING PROTEIN"/>
    <property type="match status" value="1"/>
</dbReference>
<dbReference type="VEuPathDB" id="FungiDB:Malapachy_1381"/>
<dbReference type="STRING" id="77020.A0A0M9VMZ0"/>
<feature type="domain" description="Rho-GAP" evidence="3">
    <location>
        <begin position="609"/>
        <end position="811"/>
    </location>
</feature>
<dbReference type="SUPFAM" id="SSF48350">
    <property type="entry name" value="GTPase activation domain, GAP"/>
    <property type="match status" value="1"/>
</dbReference>
<feature type="compositionally biased region" description="Low complexity" evidence="2">
    <location>
        <begin position="219"/>
        <end position="231"/>
    </location>
</feature>
<evidence type="ECO:0000313" key="5">
    <source>
        <dbReference type="Proteomes" id="UP000037751"/>
    </source>
</evidence>
<dbReference type="GeneID" id="28727760"/>
<dbReference type="GO" id="GO:0005096">
    <property type="term" value="F:GTPase activator activity"/>
    <property type="evidence" value="ECO:0007669"/>
    <property type="project" value="UniProtKB-KW"/>
</dbReference>
<evidence type="ECO:0000313" key="4">
    <source>
        <dbReference type="EMBL" id="KOS12783.1"/>
    </source>
</evidence>
<dbReference type="Gene3D" id="1.10.555.10">
    <property type="entry name" value="Rho GTPase activation protein"/>
    <property type="match status" value="1"/>
</dbReference>
<feature type="compositionally biased region" description="Low complexity" evidence="2">
    <location>
        <begin position="513"/>
        <end position="524"/>
    </location>
</feature>
<dbReference type="AlphaFoldDB" id="A0A0M9VMZ0"/>
<dbReference type="PROSITE" id="PS50238">
    <property type="entry name" value="RHOGAP"/>
    <property type="match status" value="1"/>
</dbReference>
<evidence type="ECO:0000259" key="3">
    <source>
        <dbReference type="PROSITE" id="PS50238"/>
    </source>
</evidence>
<evidence type="ECO:0000256" key="2">
    <source>
        <dbReference type="SAM" id="MobiDB-lite"/>
    </source>
</evidence>
<feature type="compositionally biased region" description="Basic and acidic residues" evidence="2">
    <location>
        <begin position="1"/>
        <end position="16"/>
    </location>
</feature>
<feature type="region of interest" description="Disordered" evidence="2">
    <location>
        <begin position="811"/>
        <end position="895"/>
    </location>
</feature>
<reference evidence="4 5" key="1">
    <citation type="submission" date="2015-07" db="EMBL/GenBank/DDBJ databases">
        <title>Draft Genome Sequence of Malassezia furfur CBS1878 and Malassezia pachydermatis CBS1879.</title>
        <authorList>
            <person name="Triana S."/>
            <person name="Ohm R."/>
            <person name="Gonzalez A."/>
            <person name="DeCock H."/>
            <person name="Restrepo S."/>
            <person name="Celis A."/>
        </authorList>
    </citation>
    <scope>NUCLEOTIDE SEQUENCE [LARGE SCALE GENOMIC DNA]</scope>
    <source>
        <strain evidence="4 5">CBS 1879</strain>
    </source>
</reference>
<feature type="compositionally biased region" description="Polar residues" evidence="2">
    <location>
        <begin position="171"/>
        <end position="205"/>
    </location>
</feature>
<feature type="compositionally biased region" description="Basic and acidic residues" evidence="2">
    <location>
        <begin position="526"/>
        <end position="546"/>
    </location>
</feature>
<dbReference type="PANTHER" id="PTHR23176:SF0">
    <property type="entry name" value="RHO GTPASE ACTIVATING PROTEIN AT 19D, ISOFORM D"/>
    <property type="match status" value="1"/>
</dbReference>
<keyword evidence="5" id="KW-1185">Reference proteome</keyword>
<gene>
    <name evidence="4" type="ORF">Malapachy_1381</name>
</gene>
<feature type="compositionally biased region" description="Polar residues" evidence="2">
    <location>
        <begin position="153"/>
        <end position="164"/>
    </location>
</feature>
<feature type="region of interest" description="Disordered" evidence="2">
    <location>
        <begin position="506"/>
        <end position="584"/>
    </location>
</feature>
<evidence type="ECO:0000256" key="1">
    <source>
        <dbReference type="ARBA" id="ARBA00022468"/>
    </source>
</evidence>